<sequence length="420" mass="44761">MTVVIFTVGTEGDIRPHLALGRGLRAEGHAVRLVTDPGFAASVARAGLDFAPLNADFGAMMRRNPQALDGRSGLAAARVVIAETRRAAQDWPAQGLAAMAECRLVIGSGNATLLAATLAEKAGVPFVQTQLQPLDASRALPPVWFRPRPLPGAANYALHGAMRRAAWWSTRAIANDMRRTLEAAPYPWRGPWESPHATGGYRLYGFSRHVVPRQPEWPETIAMPGYFILPPDEDYVPPGPLAAFLGEGSGEDGMPVYIGFGSMVSAHAERLAAVVREAAALTGMRIVVGSGWSGMGRFLADLPNIMSVSDVPHEWLFRRVRAAVHHCGAGTAAAAVRAGIPTVPVPFVGDQHFWGWQLGRIGVATVSQNMRHLTGAALARALEAAVSPAMRARARALGETVAAEDGVGNAIAQLRRWALL</sequence>
<dbReference type="Proteomes" id="UP000019760">
    <property type="component" value="Unassembled WGS sequence"/>
</dbReference>
<feature type="domain" description="Glycosyltransferase family 28 N-terminal" evidence="1">
    <location>
        <begin position="3"/>
        <end position="133"/>
    </location>
</feature>
<dbReference type="GO" id="GO:0005975">
    <property type="term" value="P:carbohydrate metabolic process"/>
    <property type="evidence" value="ECO:0007669"/>
    <property type="project" value="InterPro"/>
</dbReference>
<keyword evidence="3" id="KW-0808">Transferase</keyword>
<dbReference type="Gene3D" id="3.40.50.2000">
    <property type="entry name" value="Glycogen Phosphorylase B"/>
    <property type="match status" value="2"/>
</dbReference>
<dbReference type="GO" id="GO:0008194">
    <property type="term" value="F:UDP-glycosyltransferase activity"/>
    <property type="evidence" value="ECO:0007669"/>
    <property type="project" value="InterPro"/>
</dbReference>
<dbReference type="InterPro" id="IPR050426">
    <property type="entry name" value="Glycosyltransferase_28"/>
</dbReference>
<comment type="caution">
    <text evidence="3">The sequence shown here is derived from an EMBL/GenBank/DDBJ whole genome shotgun (WGS) entry which is preliminary data.</text>
</comment>
<evidence type="ECO:0000313" key="3">
    <source>
        <dbReference type="EMBL" id="GAJ29684.1"/>
    </source>
</evidence>
<dbReference type="GO" id="GO:0033072">
    <property type="term" value="P:vancomycin biosynthetic process"/>
    <property type="evidence" value="ECO:0007669"/>
    <property type="project" value="UniProtKB-ARBA"/>
</dbReference>
<dbReference type="InterPro" id="IPR010610">
    <property type="entry name" value="EryCIII-like_C"/>
</dbReference>
<dbReference type="SUPFAM" id="SSF53756">
    <property type="entry name" value="UDP-Glycosyltransferase/glycogen phosphorylase"/>
    <property type="match status" value="1"/>
</dbReference>
<feature type="domain" description="Erythromycin biosynthesis protein CIII-like C-terminal" evidence="2">
    <location>
        <begin position="300"/>
        <end position="404"/>
    </location>
</feature>
<dbReference type="AlphaFoldDB" id="A0A023D6I2"/>
<dbReference type="Pfam" id="PF06722">
    <property type="entry name" value="EryCIII-like_C"/>
    <property type="match status" value="1"/>
</dbReference>
<gene>
    <name evidence="3" type="ORF">Amme_075_001</name>
</gene>
<dbReference type="RefSeq" id="WP_042059947.1">
    <property type="nucleotide sequence ID" value="NZ_BAND01000075.1"/>
</dbReference>
<dbReference type="InterPro" id="IPR004276">
    <property type="entry name" value="GlycoTrans_28_N"/>
</dbReference>
<dbReference type="PANTHER" id="PTHR48050">
    <property type="entry name" value="STEROL 3-BETA-GLUCOSYLTRANSFERASE"/>
    <property type="match status" value="1"/>
</dbReference>
<protein>
    <submittedName>
        <fullName evidence="3">Glycosyl transferase</fullName>
    </submittedName>
</protein>
<accession>A0A023D6I2</accession>
<name>A0A023D6I2_ACIMT</name>
<organism evidence="3 4">
    <name type="scientific">Acidomonas methanolica NBRC 104435</name>
    <dbReference type="NCBI Taxonomy" id="1231351"/>
    <lineage>
        <taxon>Bacteria</taxon>
        <taxon>Pseudomonadati</taxon>
        <taxon>Pseudomonadota</taxon>
        <taxon>Alphaproteobacteria</taxon>
        <taxon>Acetobacterales</taxon>
        <taxon>Acetobacteraceae</taxon>
        <taxon>Acidomonas</taxon>
    </lineage>
</organism>
<dbReference type="PANTHER" id="PTHR48050:SF13">
    <property type="entry name" value="STEROL 3-BETA-GLUCOSYLTRANSFERASE UGT80A2"/>
    <property type="match status" value="1"/>
</dbReference>
<dbReference type="SMR" id="A0A023D6I2"/>
<reference evidence="3 4" key="2">
    <citation type="journal article" date="2014" name="FEMS Microbiol. Lett.">
        <title>Draft genomic DNA sequence of the facultatively methylotrophic bacterium Acidomonas methanolica type strain MB58.</title>
        <authorList>
            <person name="Higashiura N."/>
            <person name="Hadano H."/>
            <person name="Hirakawa H."/>
            <person name="Matsutani M."/>
            <person name="Takabe S."/>
            <person name="Matsushita K."/>
            <person name="Azuma Y."/>
        </authorList>
    </citation>
    <scope>NUCLEOTIDE SEQUENCE [LARGE SCALE GENOMIC DNA]</scope>
    <source>
        <strain evidence="3 4">MB58</strain>
    </source>
</reference>
<reference evidence="4" key="1">
    <citation type="journal article" date="2014" name="FEMS Microbiol. Lett.">
        <title>Draft Genomic DNA Sequence of the Facultatively Methylotrophic Bacterium Acidomonas methanolica type strain MB58.</title>
        <authorList>
            <person name="Higashiura N."/>
            <person name="Hadano H."/>
            <person name="Hirakawa H."/>
            <person name="Matsutani M."/>
            <person name="Takabe S."/>
            <person name="Matsushita K."/>
            <person name="Azuma Y."/>
        </authorList>
    </citation>
    <scope>NUCLEOTIDE SEQUENCE [LARGE SCALE GENOMIC DNA]</scope>
    <source>
        <strain evidence="4">MB58</strain>
    </source>
</reference>
<evidence type="ECO:0000259" key="2">
    <source>
        <dbReference type="Pfam" id="PF06722"/>
    </source>
</evidence>
<dbReference type="OrthoDB" id="9805366at2"/>
<dbReference type="Pfam" id="PF03033">
    <property type="entry name" value="Glyco_transf_28"/>
    <property type="match status" value="1"/>
</dbReference>
<dbReference type="EMBL" id="BAND01000075">
    <property type="protein sequence ID" value="GAJ29684.1"/>
    <property type="molecule type" value="Genomic_DNA"/>
</dbReference>
<dbReference type="FunFam" id="3.40.50.2000:FF:000009">
    <property type="entry name" value="Sterol 3-beta-glucosyltransferase UGT80A2"/>
    <property type="match status" value="1"/>
</dbReference>
<evidence type="ECO:0000259" key="1">
    <source>
        <dbReference type="Pfam" id="PF03033"/>
    </source>
</evidence>
<proteinExistence type="predicted"/>
<dbReference type="CDD" id="cd03784">
    <property type="entry name" value="GT1_Gtf-like"/>
    <property type="match status" value="1"/>
</dbReference>
<dbReference type="GO" id="GO:0016758">
    <property type="term" value="F:hexosyltransferase activity"/>
    <property type="evidence" value="ECO:0007669"/>
    <property type="project" value="InterPro"/>
</dbReference>
<keyword evidence="4" id="KW-1185">Reference proteome</keyword>
<dbReference type="InterPro" id="IPR002213">
    <property type="entry name" value="UDP_glucos_trans"/>
</dbReference>
<evidence type="ECO:0000313" key="4">
    <source>
        <dbReference type="Proteomes" id="UP000019760"/>
    </source>
</evidence>